<dbReference type="Proteomes" id="UP000581135">
    <property type="component" value="Unassembled WGS sequence"/>
</dbReference>
<organism evidence="2 3">
    <name type="scientific">Limibacillus halophilus</name>
    <dbReference type="NCBI Taxonomy" id="1579333"/>
    <lineage>
        <taxon>Bacteria</taxon>
        <taxon>Pseudomonadati</taxon>
        <taxon>Pseudomonadota</taxon>
        <taxon>Alphaproteobacteria</taxon>
        <taxon>Rhodospirillales</taxon>
        <taxon>Rhodovibrionaceae</taxon>
        <taxon>Limibacillus</taxon>
    </lineage>
</organism>
<protein>
    <submittedName>
        <fullName evidence="2">Uncharacterized protein</fullName>
    </submittedName>
</protein>
<proteinExistence type="predicted"/>
<evidence type="ECO:0000256" key="1">
    <source>
        <dbReference type="SAM" id="MobiDB-lite"/>
    </source>
</evidence>
<dbReference type="EMBL" id="JACHXA010000004">
    <property type="protein sequence ID" value="MBB3065587.1"/>
    <property type="molecule type" value="Genomic_DNA"/>
</dbReference>
<evidence type="ECO:0000313" key="3">
    <source>
        <dbReference type="Proteomes" id="UP000581135"/>
    </source>
</evidence>
<reference evidence="2 3" key="1">
    <citation type="submission" date="2020-08" db="EMBL/GenBank/DDBJ databases">
        <title>Genomic Encyclopedia of Type Strains, Phase III (KMG-III): the genomes of soil and plant-associated and newly described type strains.</title>
        <authorList>
            <person name="Whitman W."/>
        </authorList>
    </citation>
    <scope>NUCLEOTIDE SEQUENCE [LARGE SCALE GENOMIC DNA]</scope>
    <source>
        <strain evidence="2 3">CECT 8803</strain>
    </source>
</reference>
<name>A0A839SRT3_9PROT</name>
<keyword evidence="3" id="KW-1185">Reference proteome</keyword>
<sequence length="68" mass="7049">MSGLFSKPKTPPTPPLPPAPPVRTNEEARQAGSDERRRRLLAGGRQSTILTSGLGVTGGGNGKDLLGQ</sequence>
<dbReference type="RefSeq" id="WP_183416399.1">
    <property type="nucleotide sequence ID" value="NZ_JACHXA010000004.1"/>
</dbReference>
<gene>
    <name evidence="2" type="ORF">FHR98_001874</name>
</gene>
<feature type="compositionally biased region" description="Pro residues" evidence="1">
    <location>
        <begin position="9"/>
        <end position="21"/>
    </location>
</feature>
<evidence type="ECO:0000313" key="2">
    <source>
        <dbReference type="EMBL" id="MBB3065587.1"/>
    </source>
</evidence>
<feature type="compositionally biased region" description="Basic and acidic residues" evidence="1">
    <location>
        <begin position="24"/>
        <end position="37"/>
    </location>
</feature>
<accession>A0A839SRT3</accession>
<dbReference type="AlphaFoldDB" id="A0A839SRT3"/>
<feature type="region of interest" description="Disordered" evidence="1">
    <location>
        <begin position="1"/>
        <end position="68"/>
    </location>
</feature>
<comment type="caution">
    <text evidence="2">The sequence shown here is derived from an EMBL/GenBank/DDBJ whole genome shotgun (WGS) entry which is preliminary data.</text>
</comment>